<dbReference type="PANTHER" id="PTHR44998">
    <property type="match status" value="1"/>
</dbReference>
<dbReference type="SUPFAM" id="SSF48452">
    <property type="entry name" value="TPR-like"/>
    <property type="match status" value="2"/>
</dbReference>
<keyword evidence="1" id="KW-0802">TPR repeat</keyword>
<dbReference type="Gene3D" id="1.25.40.10">
    <property type="entry name" value="Tetratricopeptide repeat domain"/>
    <property type="match status" value="4"/>
</dbReference>
<protein>
    <submittedName>
        <fullName evidence="3">Tetratricopeptide repeat protein</fullName>
    </submittedName>
</protein>
<dbReference type="Pfam" id="PF13374">
    <property type="entry name" value="TPR_10"/>
    <property type="match status" value="1"/>
</dbReference>
<evidence type="ECO:0000256" key="2">
    <source>
        <dbReference type="SAM" id="MobiDB-lite"/>
    </source>
</evidence>
<name>A0ABS1EYL1_9PROT</name>
<feature type="repeat" description="TPR" evidence="1">
    <location>
        <begin position="173"/>
        <end position="206"/>
    </location>
</feature>
<feature type="region of interest" description="Disordered" evidence="2">
    <location>
        <begin position="1"/>
        <end position="34"/>
    </location>
</feature>
<evidence type="ECO:0000313" key="4">
    <source>
        <dbReference type="Proteomes" id="UP000652760"/>
    </source>
</evidence>
<dbReference type="Pfam" id="PF07721">
    <property type="entry name" value="TPR_4"/>
    <property type="match status" value="2"/>
</dbReference>
<organism evidence="3 4">
    <name type="scientific">Azospirillum endophyticum</name>
    <dbReference type="NCBI Taxonomy" id="2800326"/>
    <lineage>
        <taxon>Bacteria</taxon>
        <taxon>Pseudomonadati</taxon>
        <taxon>Pseudomonadota</taxon>
        <taxon>Alphaproteobacteria</taxon>
        <taxon>Rhodospirillales</taxon>
        <taxon>Azospirillaceae</taxon>
        <taxon>Azospirillum</taxon>
    </lineage>
</organism>
<dbReference type="SMART" id="SM00028">
    <property type="entry name" value="TPR"/>
    <property type="match status" value="8"/>
</dbReference>
<dbReference type="InterPro" id="IPR011717">
    <property type="entry name" value="TPR-4"/>
</dbReference>
<dbReference type="RefSeq" id="WP_200190438.1">
    <property type="nucleotide sequence ID" value="NZ_JAENHM010000007.1"/>
</dbReference>
<dbReference type="EMBL" id="JAENHM010000007">
    <property type="protein sequence ID" value="MBK1836235.1"/>
    <property type="molecule type" value="Genomic_DNA"/>
</dbReference>
<comment type="caution">
    <text evidence="3">The sequence shown here is derived from an EMBL/GenBank/DDBJ whole genome shotgun (WGS) entry which is preliminary data.</text>
</comment>
<accession>A0ABS1EYL1</accession>
<dbReference type="Proteomes" id="UP000652760">
    <property type="component" value="Unassembled WGS sequence"/>
</dbReference>
<dbReference type="PANTHER" id="PTHR44998:SF1">
    <property type="entry name" value="UDP-N-ACETYLGLUCOSAMINE--PEPTIDE N-ACETYLGLUCOSAMINYLTRANSFERASE 110 KDA SUBUNIT"/>
    <property type="match status" value="1"/>
</dbReference>
<reference evidence="4" key="1">
    <citation type="submission" date="2021-01" db="EMBL/GenBank/DDBJ databases">
        <title>Genome public.</title>
        <authorList>
            <person name="Liu C."/>
            <person name="Sun Q."/>
        </authorList>
    </citation>
    <scope>NUCLEOTIDE SEQUENCE [LARGE SCALE GENOMIC DNA]</scope>
    <source>
        <strain evidence="4">YIM B02556</strain>
    </source>
</reference>
<evidence type="ECO:0000313" key="3">
    <source>
        <dbReference type="EMBL" id="MBK1836235.1"/>
    </source>
</evidence>
<dbReference type="PROSITE" id="PS50005">
    <property type="entry name" value="TPR"/>
    <property type="match status" value="1"/>
</dbReference>
<dbReference type="Pfam" id="PF13432">
    <property type="entry name" value="TPR_16"/>
    <property type="match status" value="2"/>
</dbReference>
<evidence type="ECO:0000256" key="1">
    <source>
        <dbReference type="PROSITE-ProRule" id="PRU00339"/>
    </source>
</evidence>
<keyword evidence="4" id="KW-1185">Reference proteome</keyword>
<proteinExistence type="predicted"/>
<dbReference type="InterPro" id="IPR019734">
    <property type="entry name" value="TPR_rpt"/>
</dbReference>
<dbReference type="InterPro" id="IPR011990">
    <property type="entry name" value="TPR-like_helical_dom_sf"/>
</dbReference>
<sequence>MTRKTGRTGKAARGGFPGGPAAGRTTPPQSQPQGIPVETAIDLAYRHWQAGQVQEAEILCRQVLAVWPGQCDTLHLLGLIADGAGRADLAIDLLTQAVAVPGVPAAYASNLAELCRRRGRLAEAERAARRAVAADRTLDGAWSNLGIILQQAGKLAASAHCLQRVLALTPGFAEGHNNLGNTLRLLGRPAEAASRYDAALALDPHYADACSNLGGLVAAVRPDEGLDLLRRAVDLDPHLGDAYINASALEGARGRWHEALAWLEALRDFSPHYPGLAAGRARALAGLGRTAEARAEARRALVLHPADAVALAILGRYADADRIAPAETGEGGPS</sequence>
<gene>
    <name evidence="3" type="ORF">JHL17_02310</name>
</gene>